<proteinExistence type="predicted"/>
<keyword evidence="1" id="KW-1133">Transmembrane helix</keyword>
<gene>
    <name evidence="2" type="ORF">AKJ09_03942</name>
</gene>
<keyword evidence="1" id="KW-0812">Transmembrane</keyword>
<accession>A0A0K1PUS3</accession>
<dbReference type="RefSeq" id="WP_146648440.1">
    <property type="nucleotide sequence ID" value="NZ_CP012333.1"/>
</dbReference>
<evidence type="ECO:0000313" key="2">
    <source>
        <dbReference type="EMBL" id="AKU97278.1"/>
    </source>
</evidence>
<dbReference type="AlphaFoldDB" id="A0A0K1PUS3"/>
<keyword evidence="1" id="KW-0472">Membrane</keyword>
<evidence type="ECO:0000313" key="3">
    <source>
        <dbReference type="Proteomes" id="UP000064967"/>
    </source>
</evidence>
<keyword evidence="3" id="KW-1185">Reference proteome</keyword>
<name>A0A0K1PUS3_9BACT</name>
<sequence length="78" mass="8427">MTKKGKKKGLEKAIVAQPVRVPYGALFRMFLLGSVAVVAAIYAIWRHYTVPHVPMLVPVTAPTEIPAPDLDPAPAPSH</sequence>
<dbReference type="Proteomes" id="UP000064967">
    <property type="component" value="Chromosome"/>
</dbReference>
<organism evidence="2 3">
    <name type="scientific">Labilithrix luteola</name>
    <dbReference type="NCBI Taxonomy" id="1391654"/>
    <lineage>
        <taxon>Bacteria</taxon>
        <taxon>Pseudomonadati</taxon>
        <taxon>Myxococcota</taxon>
        <taxon>Polyangia</taxon>
        <taxon>Polyangiales</taxon>
        <taxon>Labilitrichaceae</taxon>
        <taxon>Labilithrix</taxon>
    </lineage>
</organism>
<dbReference type="EMBL" id="CP012333">
    <property type="protein sequence ID" value="AKU97278.1"/>
    <property type="molecule type" value="Genomic_DNA"/>
</dbReference>
<dbReference type="STRING" id="1391654.AKJ09_03942"/>
<protein>
    <submittedName>
        <fullName evidence="2">Uncharacterized protein</fullName>
    </submittedName>
</protein>
<feature type="transmembrane region" description="Helical" evidence="1">
    <location>
        <begin position="21"/>
        <end position="45"/>
    </location>
</feature>
<dbReference type="KEGG" id="llu:AKJ09_03942"/>
<evidence type="ECO:0000256" key="1">
    <source>
        <dbReference type="SAM" id="Phobius"/>
    </source>
</evidence>
<reference evidence="2 3" key="1">
    <citation type="submission" date="2015-08" db="EMBL/GenBank/DDBJ databases">
        <authorList>
            <person name="Babu N.S."/>
            <person name="Beckwith C.J."/>
            <person name="Beseler K.G."/>
            <person name="Brison A."/>
            <person name="Carone J.V."/>
            <person name="Caskin T.P."/>
            <person name="Diamond M."/>
            <person name="Durham M.E."/>
            <person name="Foxe J.M."/>
            <person name="Go M."/>
            <person name="Henderson B.A."/>
            <person name="Jones I.B."/>
            <person name="McGettigan J.A."/>
            <person name="Micheletti S.J."/>
            <person name="Nasrallah M.E."/>
            <person name="Ortiz D."/>
            <person name="Piller C.R."/>
            <person name="Privatt S.R."/>
            <person name="Schneider S.L."/>
            <person name="Sharp S."/>
            <person name="Smith T.C."/>
            <person name="Stanton J.D."/>
            <person name="Ullery H.E."/>
            <person name="Wilson R.J."/>
            <person name="Serrano M.G."/>
            <person name="Buck G."/>
            <person name="Lee V."/>
            <person name="Wang Y."/>
            <person name="Carvalho R."/>
            <person name="Voegtly L."/>
            <person name="Shi R."/>
            <person name="Duckworth R."/>
            <person name="Johnson A."/>
            <person name="Loviza R."/>
            <person name="Walstead R."/>
            <person name="Shah Z."/>
            <person name="Kiflezghi M."/>
            <person name="Wade K."/>
            <person name="Ball S.L."/>
            <person name="Bradley K.W."/>
            <person name="Asai D.J."/>
            <person name="Bowman C.A."/>
            <person name="Russell D.A."/>
            <person name="Pope W.H."/>
            <person name="Jacobs-Sera D."/>
            <person name="Hendrix R.W."/>
            <person name="Hatfull G.F."/>
        </authorList>
    </citation>
    <scope>NUCLEOTIDE SEQUENCE [LARGE SCALE GENOMIC DNA]</scope>
    <source>
        <strain evidence="2 3">DSM 27648</strain>
    </source>
</reference>